<comment type="caution">
    <text evidence="2">The sequence shown here is derived from an EMBL/GenBank/DDBJ whole genome shotgun (WGS) entry which is preliminary data.</text>
</comment>
<accession>A0AAV3NPU4</accession>
<keyword evidence="3" id="KW-1185">Reference proteome</keyword>
<organism evidence="2 3">
    <name type="scientific">Lithospermum erythrorhizon</name>
    <name type="common">Purple gromwell</name>
    <name type="synonym">Lithospermum officinale var. erythrorhizon</name>
    <dbReference type="NCBI Taxonomy" id="34254"/>
    <lineage>
        <taxon>Eukaryota</taxon>
        <taxon>Viridiplantae</taxon>
        <taxon>Streptophyta</taxon>
        <taxon>Embryophyta</taxon>
        <taxon>Tracheophyta</taxon>
        <taxon>Spermatophyta</taxon>
        <taxon>Magnoliopsida</taxon>
        <taxon>eudicotyledons</taxon>
        <taxon>Gunneridae</taxon>
        <taxon>Pentapetalae</taxon>
        <taxon>asterids</taxon>
        <taxon>lamiids</taxon>
        <taxon>Boraginales</taxon>
        <taxon>Boraginaceae</taxon>
        <taxon>Boraginoideae</taxon>
        <taxon>Lithospermeae</taxon>
        <taxon>Lithospermum</taxon>
    </lineage>
</organism>
<dbReference type="AlphaFoldDB" id="A0AAV3NPU4"/>
<feature type="compositionally biased region" description="Basic and acidic residues" evidence="1">
    <location>
        <begin position="78"/>
        <end position="98"/>
    </location>
</feature>
<evidence type="ECO:0000256" key="1">
    <source>
        <dbReference type="SAM" id="MobiDB-lite"/>
    </source>
</evidence>
<sequence>MIALIIYVCSVFSFDHLCYKRYINLPGFVTENNIEQGGTSRPGMTTRARIGARYQPLRGPDFPRSKQTEAVLSEDPGELSHRDKPSGYHPERVDESRTHSSRYPP</sequence>
<protein>
    <submittedName>
        <fullName evidence="2">Uncharacterized protein</fullName>
    </submittedName>
</protein>
<dbReference type="Proteomes" id="UP001454036">
    <property type="component" value="Unassembled WGS sequence"/>
</dbReference>
<evidence type="ECO:0000313" key="3">
    <source>
        <dbReference type="Proteomes" id="UP001454036"/>
    </source>
</evidence>
<name>A0AAV3NPU4_LITER</name>
<evidence type="ECO:0000313" key="2">
    <source>
        <dbReference type="EMBL" id="GAA0141384.1"/>
    </source>
</evidence>
<gene>
    <name evidence="2" type="ORF">LIER_02538</name>
</gene>
<reference evidence="2 3" key="1">
    <citation type="submission" date="2024-01" db="EMBL/GenBank/DDBJ databases">
        <title>The complete chloroplast genome sequence of Lithospermum erythrorhizon: insights into the phylogenetic relationship among Boraginaceae species and the maternal lineages of purple gromwells.</title>
        <authorList>
            <person name="Okada T."/>
            <person name="Watanabe K."/>
        </authorList>
    </citation>
    <scope>NUCLEOTIDE SEQUENCE [LARGE SCALE GENOMIC DNA]</scope>
</reference>
<dbReference type="EMBL" id="BAABME010000280">
    <property type="protein sequence ID" value="GAA0141384.1"/>
    <property type="molecule type" value="Genomic_DNA"/>
</dbReference>
<feature type="region of interest" description="Disordered" evidence="1">
    <location>
        <begin position="53"/>
        <end position="105"/>
    </location>
</feature>
<proteinExistence type="predicted"/>